<sequence length="627" mass="70052">MIIQSLCRHYDILEGDENADIPRWGYSSAKVSFALVISPDGVLSHIVDLRSDDKKPIPQNMDVPIQKARSGISAPPYFVCDNAKYVFGVEKMKRGDFEKKFHPHLLVDDPAGYTILEESDKDVTLIHQRSRKCFEEFRALQHGILDGLDDPGVRGFLAFLDGWNPEEFLINPTTGQYKDDLLAGGNCVFECNGDFLHRKGAVRNAWETYSQNEAGDAFVAQCLVTGEVEPVSRVHQKIKGVVGAQSAGASLVGFNNDAFLSYGKKQSFNSPISESSMFKYTTALNHLLAGQSNRIRIADATVVFWAETGEKSCEDLVRFFFDPQEAEKNEGHEAEDSRIQDTGAIKQIGDILTKVRSGTKINQEDVGTDPETNFYILGLSPNNARLAVRFWYVDTVRDLIAKVARHHLDMEIVRDDSGPRYVSIYRLLNETVPQSSDKKAVSPLLGGLIMRSILTGSTYPMPLYSAILSRVKVEGSINYVRAGIIKAYLLRLSRSGLTNLKEEVITMSLNEESSNVPYRLGRLFAVLEKVQSDTNREMKSTINSKYFSSASSTPAVVFPVLLKLAQHHIAKSDWGFKSSQSIEQILAGVDEFPAYLNLEDQGMFMLGYYHQRKAFYKKKEAVSSEEA</sequence>
<dbReference type="CDD" id="cd09757">
    <property type="entry name" value="Cas8c_I-C"/>
    <property type="match status" value="1"/>
</dbReference>
<evidence type="ECO:0000313" key="1">
    <source>
        <dbReference type="EMBL" id="TAJ43960.1"/>
    </source>
</evidence>
<dbReference type="Proteomes" id="UP000292580">
    <property type="component" value="Unassembled WGS sequence"/>
</dbReference>
<organism evidence="1 2">
    <name type="scientific">Methanofollis fontis</name>
    <dbReference type="NCBI Taxonomy" id="2052832"/>
    <lineage>
        <taxon>Archaea</taxon>
        <taxon>Methanobacteriati</taxon>
        <taxon>Methanobacteriota</taxon>
        <taxon>Stenosarchaea group</taxon>
        <taxon>Methanomicrobia</taxon>
        <taxon>Methanomicrobiales</taxon>
        <taxon>Methanomicrobiaceae</taxon>
        <taxon>Methanofollis</taxon>
    </lineage>
</organism>
<reference evidence="1 2" key="1">
    <citation type="submission" date="2017-11" db="EMBL/GenBank/DDBJ databases">
        <title>Isolation and Characterization of Methanofollis Species from Methane Seep Offshore SW Taiwan.</title>
        <authorList>
            <person name="Teng N.-H."/>
            <person name="Lai M.-C."/>
            <person name="Chen S.-C."/>
        </authorList>
    </citation>
    <scope>NUCLEOTIDE SEQUENCE [LARGE SCALE GENOMIC DNA]</scope>
    <source>
        <strain evidence="1 2">FWC-SCC2</strain>
    </source>
</reference>
<proteinExistence type="predicted"/>
<keyword evidence="2" id="KW-1185">Reference proteome</keyword>
<name>A0A483CS34_9EURY</name>
<accession>A0A483CS34</accession>
<dbReference type="Pfam" id="PF09709">
    <property type="entry name" value="Cas_Csd1"/>
    <property type="match status" value="1"/>
</dbReference>
<evidence type="ECO:0000313" key="2">
    <source>
        <dbReference type="Proteomes" id="UP000292580"/>
    </source>
</evidence>
<comment type="caution">
    <text evidence="1">The sequence shown here is derived from an EMBL/GenBank/DDBJ whole genome shotgun (WGS) entry which is preliminary data.</text>
</comment>
<gene>
    <name evidence="1" type="primary">cas8c</name>
    <name evidence="1" type="ORF">CUJ86_07870</name>
</gene>
<protein>
    <submittedName>
        <fullName evidence="1">Type I-C CRISPR-associated protein Cas8c/Csd1</fullName>
    </submittedName>
</protein>
<dbReference type="NCBIfam" id="TIGR01863">
    <property type="entry name" value="cas_Csd1"/>
    <property type="match status" value="1"/>
</dbReference>
<dbReference type="EMBL" id="PGCL01000003">
    <property type="protein sequence ID" value="TAJ43960.1"/>
    <property type="molecule type" value="Genomic_DNA"/>
</dbReference>
<dbReference type="RefSeq" id="WP_130647022.1">
    <property type="nucleotide sequence ID" value="NZ_PGCL01000003.1"/>
</dbReference>
<dbReference type="InterPro" id="IPR010144">
    <property type="entry name" value="CRISPR-assoc_prot_Csd1-typ"/>
</dbReference>
<dbReference type="OrthoDB" id="110624at2157"/>
<dbReference type="AlphaFoldDB" id="A0A483CS34"/>